<sequence>MKAQIFFEYAYLAVAIYCTYEAYTLWNTPSRNELYMNIIFAVAALCMYFIRRTSRLRRK</sequence>
<evidence type="ECO:0000313" key="3">
    <source>
        <dbReference type="Proteomes" id="UP000215539"/>
    </source>
</evidence>
<feature type="transmembrane region" description="Helical" evidence="1">
    <location>
        <begin position="34"/>
        <end position="50"/>
    </location>
</feature>
<gene>
    <name evidence="2" type="ORF">SAMEA44541418_01368</name>
</gene>
<dbReference type="EMBL" id="LT906449">
    <property type="protein sequence ID" value="SNV10786.1"/>
    <property type="molecule type" value="Genomic_DNA"/>
</dbReference>
<feature type="transmembrane region" description="Helical" evidence="1">
    <location>
        <begin position="9"/>
        <end position="28"/>
    </location>
</feature>
<evidence type="ECO:0000313" key="2">
    <source>
        <dbReference type="EMBL" id="SNV10786.1"/>
    </source>
</evidence>
<reference evidence="2 3" key="1">
    <citation type="submission" date="2017-06" db="EMBL/GenBank/DDBJ databases">
        <authorList>
            <consortium name="Pathogen Informatics"/>
        </authorList>
    </citation>
    <scope>NUCLEOTIDE SEQUENCE [LARGE SCALE GENOMIC DNA]</scope>
    <source>
        <strain evidence="2 3">NCTC12947</strain>
    </source>
</reference>
<name>A0AAX2H026_9FLAO</name>
<protein>
    <submittedName>
        <fullName evidence="2">Uncharacterized protein</fullName>
    </submittedName>
</protein>
<keyword evidence="1" id="KW-0472">Membrane</keyword>
<keyword evidence="1" id="KW-1133">Transmembrane helix</keyword>
<dbReference type="AlphaFoldDB" id="A0AAX2H026"/>
<keyword evidence="1" id="KW-0812">Transmembrane</keyword>
<dbReference type="Proteomes" id="UP000215539">
    <property type="component" value="Chromosome 1"/>
</dbReference>
<proteinExistence type="predicted"/>
<accession>A0AAX2H026</accession>
<organism evidence="2 3">
    <name type="scientific">Capnocytophaga haemolytica</name>
    <dbReference type="NCBI Taxonomy" id="45243"/>
    <lineage>
        <taxon>Bacteria</taxon>
        <taxon>Pseudomonadati</taxon>
        <taxon>Bacteroidota</taxon>
        <taxon>Flavobacteriia</taxon>
        <taxon>Flavobacteriales</taxon>
        <taxon>Flavobacteriaceae</taxon>
        <taxon>Capnocytophaga</taxon>
    </lineage>
</organism>
<evidence type="ECO:0000256" key="1">
    <source>
        <dbReference type="SAM" id="Phobius"/>
    </source>
</evidence>